<gene>
    <name evidence="2" type="ORF">Pla52n_02490</name>
</gene>
<protein>
    <submittedName>
        <fullName evidence="2">CHAT domain protein</fullName>
    </submittedName>
</protein>
<reference evidence="2 3" key="1">
    <citation type="submission" date="2019-02" db="EMBL/GenBank/DDBJ databases">
        <title>Deep-cultivation of Planctomycetes and their phenomic and genomic characterization uncovers novel biology.</title>
        <authorList>
            <person name="Wiegand S."/>
            <person name="Jogler M."/>
            <person name="Boedeker C."/>
            <person name="Pinto D."/>
            <person name="Vollmers J."/>
            <person name="Rivas-Marin E."/>
            <person name="Kohn T."/>
            <person name="Peeters S.H."/>
            <person name="Heuer A."/>
            <person name="Rast P."/>
            <person name="Oberbeckmann S."/>
            <person name="Bunk B."/>
            <person name="Jeske O."/>
            <person name="Meyerdierks A."/>
            <person name="Storesund J.E."/>
            <person name="Kallscheuer N."/>
            <person name="Luecker S."/>
            <person name="Lage O.M."/>
            <person name="Pohl T."/>
            <person name="Merkel B.J."/>
            <person name="Hornburger P."/>
            <person name="Mueller R.-W."/>
            <person name="Bruemmer F."/>
            <person name="Labrenz M."/>
            <person name="Spormann A.M."/>
            <person name="Op Den Camp H."/>
            <person name="Overmann J."/>
            <person name="Amann R."/>
            <person name="Jetten M.S.M."/>
            <person name="Mascher T."/>
            <person name="Medema M.H."/>
            <person name="Devos D.P."/>
            <person name="Kaster A.-K."/>
            <person name="Ovreas L."/>
            <person name="Rohde M."/>
            <person name="Galperin M.Y."/>
            <person name="Jogler C."/>
        </authorList>
    </citation>
    <scope>NUCLEOTIDE SEQUENCE [LARGE SCALE GENOMIC DNA]</scope>
    <source>
        <strain evidence="2 3">Pla52n</strain>
    </source>
</reference>
<evidence type="ECO:0000259" key="1">
    <source>
        <dbReference type="Pfam" id="PF12770"/>
    </source>
</evidence>
<dbReference type="Proteomes" id="UP000320176">
    <property type="component" value="Unassembled WGS sequence"/>
</dbReference>
<accession>A0A5C6B8T8</accession>
<dbReference type="InterPro" id="IPR024983">
    <property type="entry name" value="CHAT_dom"/>
</dbReference>
<dbReference type="AlphaFoldDB" id="A0A5C6B8T8"/>
<name>A0A5C6B8T8_9BACT</name>
<dbReference type="Gene3D" id="1.25.40.10">
    <property type="entry name" value="Tetratricopeptide repeat domain"/>
    <property type="match status" value="1"/>
</dbReference>
<sequence length="1013" mass="109296">MSAALFPTRDSGPSRSSDRYRRSLRVAAVGWLVGCLVGASILASGVRAQNPVTNGTVRGQLGGVEVLGTYPPDQYYQALEVYRDGDLDRAVDAFDFALGSTRRDINGRWLDSIPVLAMLGECYYQGGDLESANQAVEQAINVAIRYRGWLSNPIWQDVINPGIVTPNSSTLWPQAMAVKRAPIARRLQYRSGRVLTEQELARGGVFEEANIKTIDVVEIMRGLALASYRRRVIQGELAANDVMANQLIDSTRYPAGLQVPVALNLIGAMRAVVKAGASQDQDALKDALENRVSAAGAHPLSPIVGLTQAYLMAGSKQPQAAVPIAIATANQAAAYEQYEFIGEALQLAAGCVDETTAPAVQSAAETVATSLFRKSRFATLHCLIVAADAAATSGQLGAANNYLTQARALLTRRDVIQPRMQAYANYVAARVAALQNATTPSPGFRDAVSQPFTQMNQFAFKHQIRNQSKISMPRLFQIARVSNAIARNQAGQASDAVLMAFSSEPSIETWRRDPVDALAALQFDREPMQLARLRIAASRTAGDDVLTLQDELLASRARKVDALGGRLLQVRTLARSDDAVLGKEVVAMRNKAPKSLRNLRDAAALPLPGSADAAMAKIEQMEATAWSIALDRQELPKVMPPQMPAKAPSGIVPEHVGVMTFLSDGNVVHVTFASAGKTAYWTVPGGARLGTEVSRLLRSVGVGKPRGKRLPEDDSWRGEGLKLWRQLLPDPALLSSRKISHLVIVPDSVLWYVPFEILQASEDSDQLLGEQFQIHYAATPGLAMNVTSMPHPNNKIAMAAGKFFAPRDLELNAVIVQSVQDAAADTVMLGGPGSAGTAWLADSVGHLMVGDQTVPNLDQPAATSLAPYEKTMSMGTLESWLRFPGKVVESVALFGFRTPVDLGQVGNGRELFHCVASLQCAGVRSVLLSRWIVGGESTALVMREYAQELPFIGPSDAWTRARGLLRRSELDPSAEPTLMQSEYDREGLTGDEPFFWSGYLLASPLTSEQLQAP</sequence>
<evidence type="ECO:0000313" key="3">
    <source>
        <dbReference type="Proteomes" id="UP000320176"/>
    </source>
</evidence>
<keyword evidence="3" id="KW-1185">Reference proteome</keyword>
<evidence type="ECO:0000313" key="2">
    <source>
        <dbReference type="EMBL" id="TWU07676.1"/>
    </source>
</evidence>
<dbReference type="RefSeq" id="WP_197454174.1">
    <property type="nucleotide sequence ID" value="NZ_CP151726.1"/>
</dbReference>
<dbReference type="SUPFAM" id="SSF48452">
    <property type="entry name" value="TPR-like"/>
    <property type="match status" value="1"/>
</dbReference>
<dbReference type="EMBL" id="SJPN01000001">
    <property type="protein sequence ID" value="TWU07676.1"/>
    <property type="molecule type" value="Genomic_DNA"/>
</dbReference>
<organism evidence="2 3">
    <name type="scientific">Stieleria varia</name>
    <dbReference type="NCBI Taxonomy" id="2528005"/>
    <lineage>
        <taxon>Bacteria</taxon>
        <taxon>Pseudomonadati</taxon>
        <taxon>Planctomycetota</taxon>
        <taxon>Planctomycetia</taxon>
        <taxon>Pirellulales</taxon>
        <taxon>Pirellulaceae</taxon>
        <taxon>Stieleria</taxon>
    </lineage>
</organism>
<feature type="domain" description="CHAT" evidence="1">
    <location>
        <begin position="722"/>
        <end position="1001"/>
    </location>
</feature>
<dbReference type="Pfam" id="PF12770">
    <property type="entry name" value="CHAT"/>
    <property type="match status" value="1"/>
</dbReference>
<proteinExistence type="predicted"/>
<comment type="caution">
    <text evidence="2">The sequence shown here is derived from an EMBL/GenBank/DDBJ whole genome shotgun (WGS) entry which is preliminary data.</text>
</comment>
<dbReference type="InterPro" id="IPR011990">
    <property type="entry name" value="TPR-like_helical_dom_sf"/>
</dbReference>